<feature type="domain" description="Methyltransferase small" evidence="3">
    <location>
        <begin position="47"/>
        <end position="146"/>
    </location>
</feature>
<organism evidence="4 5">
    <name type="scientific">Amphibalanus amphitrite</name>
    <name type="common">Striped barnacle</name>
    <name type="synonym">Balanus amphitrite</name>
    <dbReference type="NCBI Taxonomy" id="1232801"/>
    <lineage>
        <taxon>Eukaryota</taxon>
        <taxon>Metazoa</taxon>
        <taxon>Ecdysozoa</taxon>
        <taxon>Arthropoda</taxon>
        <taxon>Crustacea</taxon>
        <taxon>Multicrustacea</taxon>
        <taxon>Cirripedia</taxon>
        <taxon>Thoracica</taxon>
        <taxon>Thoracicalcarea</taxon>
        <taxon>Balanomorpha</taxon>
        <taxon>Balanoidea</taxon>
        <taxon>Balanidae</taxon>
        <taxon>Amphibalaninae</taxon>
        <taxon>Amphibalanus</taxon>
    </lineage>
</organism>
<comment type="similarity">
    <text evidence="1">Belongs to the methyltransferase superfamily. PrmA family.</text>
</comment>
<dbReference type="InterPro" id="IPR051720">
    <property type="entry name" value="rRNA_MeTrfase/Polyamine_Synth"/>
</dbReference>
<dbReference type="InterPro" id="IPR002052">
    <property type="entry name" value="DNA_methylase_N6_adenine_CS"/>
</dbReference>
<proteinExistence type="inferred from homology"/>
<dbReference type="OrthoDB" id="419617at2759"/>
<dbReference type="PANTHER" id="PTHR23290:SF0">
    <property type="entry name" value="RRNA N6-ADENOSINE-METHYLTRANSFERASE METTL5"/>
    <property type="match status" value="1"/>
</dbReference>
<accession>A0A6A4VTX1</accession>
<dbReference type="EMBL" id="VIIS01001791">
    <property type="protein sequence ID" value="KAF0292821.1"/>
    <property type="molecule type" value="Genomic_DNA"/>
</dbReference>
<comment type="caution">
    <text evidence="4">The sequence shown here is derived from an EMBL/GenBank/DDBJ whole genome shotgun (WGS) entry which is preliminary data.</text>
</comment>
<evidence type="ECO:0000313" key="4">
    <source>
        <dbReference type="EMBL" id="KAF0292821.1"/>
    </source>
</evidence>
<dbReference type="InterPro" id="IPR007848">
    <property type="entry name" value="Small_mtfrase_dom"/>
</dbReference>
<gene>
    <name evidence="4" type="primary">Mettl5_0</name>
    <name evidence="4" type="ORF">FJT64_009250</name>
</gene>
<reference evidence="4 5" key="1">
    <citation type="submission" date="2019-07" db="EMBL/GenBank/DDBJ databases">
        <title>Draft genome assembly of a fouling barnacle, Amphibalanus amphitrite (Darwin, 1854): The first reference genome for Thecostraca.</title>
        <authorList>
            <person name="Kim W."/>
        </authorList>
    </citation>
    <scope>NUCLEOTIDE SEQUENCE [LARGE SCALE GENOMIC DNA]</scope>
    <source>
        <strain evidence="4">SNU_AA5</strain>
        <tissue evidence="4">Soma without cirri and trophi</tissue>
    </source>
</reference>
<dbReference type="AlphaFoldDB" id="A0A6A4VTX1"/>
<evidence type="ECO:0000256" key="2">
    <source>
        <dbReference type="ARBA" id="ARBA00041374"/>
    </source>
</evidence>
<dbReference type="InterPro" id="IPR029063">
    <property type="entry name" value="SAM-dependent_MTases_sf"/>
</dbReference>
<dbReference type="GO" id="GO:0003676">
    <property type="term" value="F:nucleic acid binding"/>
    <property type="evidence" value="ECO:0007669"/>
    <property type="project" value="InterPro"/>
</dbReference>
<evidence type="ECO:0000256" key="1">
    <source>
        <dbReference type="ARBA" id="ARBA00009741"/>
    </source>
</evidence>
<dbReference type="SUPFAM" id="SSF53335">
    <property type="entry name" value="S-adenosyl-L-methionine-dependent methyltransferases"/>
    <property type="match status" value="1"/>
</dbReference>
<dbReference type="Proteomes" id="UP000440578">
    <property type="component" value="Unassembled WGS sequence"/>
</dbReference>
<dbReference type="Gene3D" id="3.40.50.150">
    <property type="entry name" value="Vaccinia Virus protein VP39"/>
    <property type="match status" value="1"/>
</dbReference>
<protein>
    <recommendedName>
        <fullName evidence="2">Methyltransferase-like protein 5</fullName>
    </recommendedName>
</protein>
<dbReference type="CDD" id="cd02440">
    <property type="entry name" value="AdoMet_MTases"/>
    <property type="match status" value="1"/>
</dbReference>
<keyword evidence="5" id="KW-1185">Reference proteome</keyword>
<evidence type="ECO:0000259" key="3">
    <source>
        <dbReference type="Pfam" id="PF05175"/>
    </source>
</evidence>
<dbReference type="Pfam" id="PF05175">
    <property type="entry name" value="MTS"/>
    <property type="match status" value="1"/>
</dbReference>
<evidence type="ECO:0000313" key="5">
    <source>
        <dbReference type="Proteomes" id="UP000440578"/>
    </source>
</evidence>
<keyword evidence="4" id="KW-0489">Methyltransferase</keyword>
<dbReference type="PANTHER" id="PTHR23290">
    <property type="entry name" value="RRNA N6-ADENOSINE-METHYLTRANSFERASE METTL5"/>
    <property type="match status" value="1"/>
</dbReference>
<keyword evidence="4" id="KW-0808">Transferase</keyword>
<sequence>MAVCMKLWQLESLLQQLDGFERPKVKLEQYVTPAHIAACLLHTAQASFGDIAGRAVADLGCGPGVLAAGAAALGAGSVLAVDIDEDALATARANLEEAELPAVDLLQADVQEVARLWRQPVDTVITNPPFGTKRNAGADMRFLQAALELAGSAVYSLHKRSTRRHVQRQAELWAARATVVAELRYDLPSTYGFHRRASVDIEVDLWRTVPGR</sequence>
<dbReference type="GO" id="GO:0008988">
    <property type="term" value="F:rRNA (adenine-N6-)-methyltransferase activity"/>
    <property type="evidence" value="ECO:0007669"/>
    <property type="project" value="TreeGrafter"/>
</dbReference>
<dbReference type="PROSITE" id="PS00092">
    <property type="entry name" value="N6_MTASE"/>
    <property type="match status" value="1"/>
</dbReference>
<name>A0A6A4VTX1_AMPAM</name>